<feature type="compositionally biased region" description="Acidic residues" evidence="1">
    <location>
        <begin position="163"/>
        <end position="172"/>
    </location>
</feature>
<organism evidence="2 3">
    <name type="scientific">Nicotiana attenuata</name>
    <name type="common">Coyote tobacco</name>
    <dbReference type="NCBI Taxonomy" id="49451"/>
    <lineage>
        <taxon>Eukaryota</taxon>
        <taxon>Viridiplantae</taxon>
        <taxon>Streptophyta</taxon>
        <taxon>Embryophyta</taxon>
        <taxon>Tracheophyta</taxon>
        <taxon>Spermatophyta</taxon>
        <taxon>Magnoliopsida</taxon>
        <taxon>eudicotyledons</taxon>
        <taxon>Gunneridae</taxon>
        <taxon>Pentapetalae</taxon>
        <taxon>asterids</taxon>
        <taxon>lamiids</taxon>
        <taxon>Solanales</taxon>
        <taxon>Solanaceae</taxon>
        <taxon>Nicotianoideae</taxon>
        <taxon>Nicotianeae</taxon>
        <taxon>Nicotiana</taxon>
    </lineage>
</organism>
<keyword evidence="3" id="KW-1185">Reference proteome</keyword>
<feature type="compositionally biased region" description="Pro residues" evidence="1">
    <location>
        <begin position="112"/>
        <end position="123"/>
    </location>
</feature>
<dbReference type="STRING" id="49451.A0A1J6IBA8"/>
<feature type="region of interest" description="Disordered" evidence="1">
    <location>
        <begin position="104"/>
        <end position="172"/>
    </location>
</feature>
<dbReference type="EMBL" id="MJEQ01037188">
    <property type="protein sequence ID" value="OIT01858.1"/>
    <property type="molecule type" value="Genomic_DNA"/>
</dbReference>
<dbReference type="Gramene" id="OIT01858">
    <property type="protein sequence ID" value="OIT01858"/>
    <property type="gene ID" value="A4A49_16672"/>
</dbReference>
<dbReference type="AlphaFoldDB" id="A0A1J6IBA8"/>
<reference evidence="2" key="1">
    <citation type="submission" date="2016-11" db="EMBL/GenBank/DDBJ databases">
        <title>The genome of Nicotiana attenuata.</title>
        <authorList>
            <person name="Xu S."/>
            <person name="Brockmoeller T."/>
            <person name="Gaquerel E."/>
            <person name="Navarro A."/>
            <person name="Kuhl H."/>
            <person name="Gase K."/>
            <person name="Ling Z."/>
            <person name="Zhou W."/>
            <person name="Kreitzer C."/>
            <person name="Stanke M."/>
            <person name="Tang H."/>
            <person name="Lyons E."/>
            <person name="Pandey P."/>
            <person name="Pandey S.P."/>
            <person name="Timmermann B."/>
            <person name="Baldwin I.T."/>
        </authorList>
    </citation>
    <scope>NUCLEOTIDE SEQUENCE [LARGE SCALE GENOMIC DNA]</scope>
    <source>
        <strain evidence="2">UT</strain>
    </source>
</reference>
<dbReference type="Proteomes" id="UP000187609">
    <property type="component" value="Unassembled WGS sequence"/>
</dbReference>
<proteinExistence type="predicted"/>
<sequence length="203" mass="22535">MTEEVINSTITTTNNNKSPLNDNIDTNNIVKEPKLSVNGNNGEKTINTKEKKKQGAFSFLRAASLKLRRRSIDLKHQKISQEPVPNADSKGDNWKKLVGSMRPLHLQDNESPPTPHQPPPVKSPSPMVECCENVSSPSPSTSSAGTMSQYASANNLQELYGESSDDEEEDPDQVFDAIGADEMIDAKAENFIAQFYEQMRRQQ</sequence>
<feature type="compositionally biased region" description="Polar residues" evidence="1">
    <location>
        <begin position="144"/>
        <end position="157"/>
    </location>
</feature>
<evidence type="ECO:0000313" key="3">
    <source>
        <dbReference type="Proteomes" id="UP000187609"/>
    </source>
</evidence>
<evidence type="ECO:0000313" key="2">
    <source>
        <dbReference type="EMBL" id="OIT01858.1"/>
    </source>
</evidence>
<dbReference type="Pfam" id="PF05553">
    <property type="entry name" value="DUF761"/>
    <property type="match status" value="1"/>
</dbReference>
<accession>A0A1J6IBA8</accession>
<dbReference type="PANTHER" id="PTHR36378">
    <property type="entry name" value="COTTON FIBER PROTEIN"/>
    <property type="match status" value="1"/>
</dbReference>
<gene>
    <name evidence="2" type="ORF">A4A49_16672</name>
</gene>
<dbReference type="OrthoDB" id="1926607at2759"/>
<name>A0A1J6IBA8_NICAT</name>
<dbReference type="PANTHER" id="PTHR36378:SF1">
    <property type="entry name" value="COTTON FIBER PROTEIN"/>
    <property type="match status" value="1"/>
</dbReference>
<feature type="region of interest" description="Disordered" evidence="1">
    <location>
        <begin position="1"/>
        <end position="22"/>
    </location>
</feature>
<feature type="compositionally biased region" description="Low complexity" evidence="1">
    <location>
        <begin position="1"/>
        <end position="16"/>
    </location>
</feature>
<dbReference type="InterPro" id="IPR008480">
    <property type="entry name" value="DUF761_pln"/>
</dbReference>
<protein>
    <submittedName>
        <fullName evidence="2">Uncharacterized protein</fullName>
    </submittedName>
</protein>
<evidence type="ECO:0000256" key="1">
    <source>
        <dbReference type="SAM" id="MobiDB-lite"/>
    </source>
</evidence>
<dbReference type="OMA" id="NNGFWRR"/>
<dbReference type="KEGG" id="nau:109228206"/>
<comment type="caution">
    <text evidence="2">The sequence shown here is derived from an EMBL/GenBank/DDBJ whole genome shotgun (WGS) entry which is preliminary data.</text>
</comment>